<reference evidence="3" key="1">
    <citation type="journal article" date="2019" name="Int. J. Syst. Evol. Microbiol.">
        <title>The Global Catalogue of Microorganisms (GCM) 10K type strain sequencing project: providing services to taxonomists for standard genome sequencing and annotation.</title>
        <authorList>
            <consortium name="The Broad Institute Genomics Platform"/>
            <consortium name="The Broad Institute Genome Sequencing Center for Infectious Disease"/>
            <person name="Wu L."/>
            <person name="Ma J."/>
        </authorList>
    </citation>
    <scope>NUCLEOTIDE SEQUENCE [LARGE SCALE GENOMIC DNA]</scope>
    <source>
        <strain evidence="3">CGMCC 1.12482</strain>
    </source>
</reference>
<name>A0ABQ1P6Y9_9GAMM</name>
<organism evidence="2 3">
    <name type="scientific">Halopseudomonas salina</name>
    <dbReference type="NCBI Taxonomy" id="1323744"/>
    <lineage>
        <taxon>Bacteria</taxon>
        <taxon>Pseudomonadati</taxon>
        <taxon>Pseudomonadota</taxon>
        <taxon>Gammaproteobacteria</taxon>
        <taxon>Pseudomonadales</taxon>
        <taxon>Pseudomonadaceae</taxon>
        <taxon>Halopseudomonas</taxon>
    </lineage>
</organism>
<feature type="compositionally biased region" description="Basic and acidic residues" evidence="1">
    <location>
        <begin position="102"/>
        <end position="119"/>
    </location>
</feature>
<evidence type="ECO:0008006" key="4">
    <source>
        <dbReference type="Google" id="ProtNLM"/>
    </source>
</evidence>
<sequence length="119" mass="13459">MLNTNHHIPFALCFALFVTGCSTSPTTSDLMRDHAAELSDQVILKRQIAKDWDTGNKMIIDGEKAVKRADRAVRRAERELSRAQADLENAQNQISEGAQLKFDSEQRFRTHFPDDSLSL</sequence>
<accession>A0ABQ1P6Y9</accession>
<evidence type="ECO:0000256" key="1">
    <source>
        <dbReference type="SAM" id="MobiDB-lite"/>
    </source>
</evidence>
<feature type="region of interest" description="Disordered" evidence="1">
    <location>
        <begin position="83"/>
        <end position="119"/>
    </location>
</feature>
<evidence type="ECO:0000313" key="2">
    <source>
        <dbReference type="EMBL" id="GGC91346.1"/>
    </source>
</evidence>
<dbReference type="EMBL" id="BMFF01000002">
    <property type="protein sequence ID" value="GGC91346.1"/>
    <property type="molecule type" value="Genomic_DNA"/>
</dbReference>
<protein>
    <recommendedName>
        <fullName evidence="4">Lipoprotein</fullName>
    </recommendedName>
</protein>
<comment type="caution">
    <text evidence="2">The sequence shown here is derived from an EMBL/GenBank/DDBJ whole genome shotgun (WGS) entry which is preliminary data.</text>
</comment>
<proteinExistence type="predicted"/>
<dbReference type="RefSeq" id="WP_150276130.1">
    <property type="nucleotide sequence ID" value="NZ_BMFF01000002.1"/>
</dbReference>
<gene>
    <name evidence="2" type="ORF">GCM10007418_08790</name>
</gene>
<keyword evidence="3" id="KW-1185">Reference proteome</keyword>
<dbReference type="Proteomes" id="UP000638188">
    <property type="component" value="Unassembled WGS sequence"/>
</dbReference>
<evidence type="ECO:0000313" key="3">
    <source>
        <dbReference type="Proteomes" id="UP000638188"/>
    </source>
</evidence>